<feature type="transmembrane region" description="Helical" evidence="10">
    <location>
        <begin position="747"/>
        <end position="765"/>
    </location>
</feature>
<dbReference type="Pfam" id="PF00662">
    <property type="entry name" value="Proton_antipo_N"/>
    <property type="match status" value="1"/>
</dbReference>
<sequence length="771" mass="84447">MLVAILAGLIVSLSSPALYKMLGKWLFVPMALLPFTLFIYFCAFLPSVLQGHTFTSEYRWVPSLYINLHFYLDGLSIFFALLITAIGTLVMVYAGGYLTGHPLLGRFYLYLSFFMMSMLGLVLSGNIFCMFIFWELTSISSYMLIGFGHENAASRYAALQALLVTGMGGLALMAGLILIGNAGNSYSLSTLLTRQELIQSDALYLPALLLILLAAFTKSAQFPFHFWLPNAMAAPTPVSAFLHSATMVKAGIYLLARFNPIMGGTPEWQLPLLIAGSISAVAGAWLALQQTDLKAILAYSTISALGILVLMIGIGTDKALAAMLAFLLLHALNKCTLFLIAGSIDHATGTRDVKLLQGLGKSMRPIAIAASLVSLSYAGVFPFFGFISKELLYEATLEAESNAPVSFIIVFVSKVASVVIAFVLGYRLFWRTSTAPTVVRHPCGRKLYMPPLVLVFLSLLFGLLPSQLATPLLNSASGAVLSRGIQVDLHLLPKFSMALLNTIFTFIVGYLAYAQHNRLLNVAPRLLPLYNTGPESWYQQAITGLLKGSVKLTSMIQSGYLRSYIAAIVLVHVGLVILSLWGEGPALNISTRLDQLLDVKVYELVLLVLMVGSVFFLFRTRSRLTSIATMGIIGFSVALLYLLFGAPDVSATQFLIETLTVVLFVLVLHRLPPFRFLSHRYRRYKYIILSALFGGMMTYVLLLVKQFPLQSELKAYYGEHGYMLGRGRNLVNVIIVDFRALDTLGEITVLAVTALGIMALLRLRAEKGGKL</sequence>
<feature type="transmembrane region" description="Helical" evidence="10">
    <location>
        <begin position="295"/>
        <end position="314"/>
    </location>
</feature>
<evidence type="ECO:0000256" key="4">
    <source>
        <dbReference type="ARBA" id="ARBA00022475"/>
    </source>
</evidence>
<evidence type="ECO:0000256" key="5">
    <source>
        <dbReference type="ARBA" id="ARBA00022692"/>
    </source>
</evidence>
<feature type="domain" description="NADH:quinone oxidoreductase/Mrp antiporter transmembrane" evidence="11">
    <location>
        <begin position="124"/>
        <end position="407"/>
    </location>
</feature>
<feature type="transmembrane region" description="Helical" evidence="10">
    <location>
        <begin position="684"/>
        <end position="704"/>
    </location>
</feature>
<keyword evidence="2" id="KW-0813">Transport</keyword>
<dbReference type="PANTHER" id="PTHR43373:SF1">
    <property type="entry name" value="NA(+)_H(+) ANTIPORTER SUBUNIT A"/>
    <property type="match status" value="1"/>
</dbReference>
<organism evidence="15 16">
    <name type="scientific">Pontibacter ruber</name>
    <dbReference type="NCBI Taxonomy" id="1343895"/>
    <lineage>
        <taxon>Bacteria</taxon>
        <taxon>Pseudomonadati</taxon>
        <taxon>Bacteroidota</taxon>
        <taxon>Cytophagia</taxon>
        <taxon>Cytophagales</taxon>
        <taxon>Hymenobacteraceae</taxon>
        <taxon>Pontibacter</taxon>
    </lineage>
</organism>
<evidence type="ECO:0000313" key="15">
    <source>
        <dbReference type="EMBL" id="MFD2244883.1"/>
    </source>
</evidence>
<evidence type="ECO:0000256" key="10">
    <source>
        <dbReference type="SAM" id="Phobius"/>
    </source>
</evidence>
<comment type="caution">
    <text evidence="15">The sequence shown here is derived from an EMBL/GenBank/DDBJ whole genome shotgun (WGS) entry which is preliminary data.</text>
</comment>
<dbReference type="Pfam" id="PF00361">
    <property type="entry name" value="Proton_antipo_M"/>
    <property type="match status" value="1"/>
</dbReference>
<evidence type="ECO:0000259" key="13">
    <source>
        <dbReference type="Pfam" id="PF13244"/>
    </source>
</evidence>
<evidence type="ECO:0000256" key="1">
    <source>
        <dbReference type="ARBA" id="ARBA00004651"/>
    </source>
</evidence>
<protein>
    <submittedName>
        <fullName evidence="15">Hydrogen gas-evolving membrane-bound hydrogenase subunit E</fullName>
    </submittedName>
</protein>
<dbReference type="InterPro" id="IPR001516">
    <property type="entry name" value="Proton_antipo_N"/>
</dbReference>
<feature type="transmembrane region" description="Helical" evidence="10">
    <location>
        <begin position="495"/>
        <end position="513"/>
    </location>
</feature>
<accession>A0ABW5CS69</accession>
<reference evidence="16" key="1">
    <citation type="journal article" date="2019" name="Int. J. Syst. Evol. Microbiol.">
        <title>The Global Catalogue of Microorganisms (GCM) 10K type strain sequencing project: providing services to taxonomists for standard genome sequencing and annotation.</title>
        <authorList>
            <consortium name="The Broad Institute Genomics Platform"/>
            <consortium name="The Broad Institute Genome Sequencing Center for Infectious Disease"/>
            <person name="Wu L."/>
            <person name="Ma J."/>
        </authorList>
    </citation>
    <scope>NUCLEOTIDE SEQUENCE [LARGE SCALE GENOMIC DNA]</scope>
    <source>
        <strain evidence="16">CGMCC 4.1782</strain>
    </source>
</reference>
<dbReference type="InterPro" id="IPR050616">
    <property type="entry name" value="CPA3_Na-H_Antiporter_A"/>
</dbReference>
<feature type="transmembrane region" description="Helical" evidence="10">
    <location>
        <begin position="202"/>
        <end position="220"/>
    </location>
</feature>
<evidence type="ECO:0000259" key="14">
    <source>
        <dbReference type="Pfam" id="PF20501"/>
    </source>
</evidence>
<keyword evidence="6 10" id="KW-1133">Transmembrane helix</keyword>
<feature type="transmembrane region" description="Helical" evidence="10">
    <location>
        <begin position="320"/>
        <end position="344"/>
    </location>
</feature>
<feature type="transmembrane region" description="Helical" evidence="10">
    <location>
        <begin position="650"/>
        <end position="672"/>
    </location>
</feature>
<evidence type="ECO:0000256" key="6">
    <source>
        <dbReference type="ARBA" id="ARBA00022989"/>
    </source>
</evidence>
<keyword evidence="8 10" id="KW-0472">Membrane</keyword>
<dbReference type="InterPro" id="IPR001750">
    <property type="entry name" value="ND/Mrp_TM"/>
</dbReference>
<gene>
    <name evidence="15" type="primary">mbhE</name>
    <name evidence="15" type="ORF">ACFSKP_01370</name>
</gene>
<dbReference type="RefSeq" id="WP_250429743.1">
    <property type="nucleotide sequence ID" value="NZ_JALPRR010000002.1"/>
</dbReference>
<evidence type="ECO:0000256" key="8">
    <source>
        <dbReference type="ARBA" id="ARBA00023136"/>
    </source>
</evidence>
<name>A0ABW5CS69_9BACT</name>
<feature type="transmembrane region" description="Helical" evidence="10">
    <location>
        <begin position="232"/>
        <end position="256"/>
    </location>
</feature>
<dbReference type="Pfam" id="PF13244">
    <property type="entry name" value="MbhD"/>
    <property type="match status" value="1"/>
</dbReference>
<feature type="transmembrane region" description="Helical" evidence="10">
    <location>
        <begin position="447"/>
        <end position="464"/>
    </location>
</feature>
<dbReference type="Pfam" id="PF20501">
    <property type="entry name" value="MbhE"/>
    <property type="match status" value="1"/>
</dbReference>
<keyword evidence="16" id="KW-1185">Reference proteome</keyword>
<feature type="transmembrane region" description="Helical" evidence="10">
    <location>
        <begin position="625"/>
        <end position="644"/>
    </location>
</feature>
<dbReference type="InterPro" id="IPR025383">
    <property type="entry name" value="MrpA_C/MbhD"/>
</dbReference>
<evidence type="ECO:0000256" key="9">
    <source>
        <dbReference type="RuleBase" id="RU000320"/>
    </source>
</evidence>
<evidence type="ECO:0000259" key="12">
    <source>
        <dbReference type="Pfam" id="PF00662"/>
    </source>
</evidence>
<evidence type="ECO:0000256" key="3">
    <source>
        <dbReference type="ARBA" id="ARBA00022449"/>
    </source>
</evidence>
<dbReference type="InterPro" id="IPR046806">
    <property type="entry name" value="MrpA_C/MbhE"/>
</dbReference>
<dbReference type="PANTHER" id="PTHR43373">
    <property type="entry name" value="NA(+)/H(+) ANTIPORTER SUBUNIT"/>
    <property type="match status" value="1"/>
</dbReference>
<feature type="transmembrane region" description="Helical" evidence="10">
    <location>
        <begin position="561"/>
        <end position="581"/>
    </location>
</feature>
<feature type="domain" description="MrpA C-terminal/MbhE" evidence="14">
    <location>
        <begin position="682"/>
        <end position="762"/>
    </location>
</feature>
<feature type="transmembrane region" description="Helical" evidence="10">
    <location>
        <begin position="268"/>
        <end position="288"/>
    </location>
</feature>
<feature type="transmembrane region" description="Helical" evidence="10">
    <location>
        <begin position="26"/>
        <end position="49"/>
    </location>
</feature>
<feature type="transmembrane region" description="Helical" evidence="10">
    <location>
        <begin position="365"/>
        <end position="387"/>
    </location>
</feature>
<evidence type="ECO:0000313" key="16">
    <source>
        <dbReference type="Proteomes" id="UP001597374"/>
    </source>
</evidence>
<feature type="transmembrane region" description="Helical" evidence="10">
    <location>
        <begin position="107"/>
        <end position="136"/>
    </location>
</feature>
<feature type="transmembrane region" description="Helical" evidence="10">
    <location>
        <begin position="407"/>
        <end position="426"/>
    </location>
</feature>
<dbReference type="PRINTS" id="PR01434">
    <property type="entry name" value="NADHDHGNASE5"/>
</dbReference>
<keyword evidence="7" id="KW-0406">Ion transport</keyword>
<keyword evidence="3" id="KW-0050">Antiport</keyword>
<keyword evidence="5 9" id="KW-0812">Transmembrane</keyword>
<evidence type="ECO:0000256" key="2">
    <source>
        <dbReference type="ARBA" id="ARBA00022448"/>
    </source>
</evidence>
<feature type="domain" description="NADH-Ubiquinone oxidoreductase (complex I) chain 5 N-terminal" evidence="12">
    <location>
        <begin position="63"/>
        <end position="108"/>
    </location>
</feature>
<evidence type="ECO:0000256" key="7">
    <source>
        <dbReference type="ARBA" id="ARBA00023065"/>
    </source>
</evidence>
<keyword evidence="4" id="KW-1003">Cell membrane</keyword>
<feature type="transmembrane region" description="Helical" evidence="10">
    <location>
        <begin position="601"/>
        <end position="618"/>
    </location>
</feature>
<dbReference type="Proteomes" id="UP001597374">
    <property type="component" value="Unassembled WGS sequence"/>
</dbReference>
<proteinExistence type="predicted"/>
<evidence type="ECO:0000259" key="11">
    <source>
        <dbReference type="Pfam" id="PF00361"/>
    </source>
</evidence>
<dbReference type="EMBL" id="JBHUIM010000001">
    <property type="protein sequence ID" value="MFD2244883.1"/>
    <property type="molecule type" value="Genomic_DNA"/>
</dbReference>
<feature type="domain" description="MrpA C-terminal/MbhD" evidence="13">
    <location>
        <begin position="608"/>
        <end position="672"/>
    </location>
</feature>
<feature type="transmembrane region" description="Helical" evidence="10">
    <location>
        <begin position="157"/>
        <end position="182"/>
    </location>
</feature>
<feature type="transmembrane region" description="Helical" evidence="10">
    <location>
        <begin position="70"/>
        <end position="95"/>
    </location>
</feature>
<comment type="subcellular location">
    <subcellularLocation>
        <location evidence="1">Cell membrane</location>
        <topology evidence="1">Multi-pass membrane protein</topology>
    </subcellularLocation>
    <subcellularLocation>
        <location evidence="9">Membrane</location>
        <topology evidence="9">Multi-pass membrane protein</topology>
    </subcellularLocation>
</comment>